<proteinExistence type="predicted"/>
<protein>
    <submittedName>
        <fullName evidence="1">Uncharacterized protein</fullName>
    </submittedName>
</protein>
<dbReference type="EMBL" id="LAZR01000694">
    <property type="protein sequence ID" value="KKN60491.1"/>
    <property type="molecule type" value="Genomic_DNA"/>
</dbReference>
<accession>A0A0F9UGX6</accession>
<name>A0A0F9UGX6_9ZZZZ</name>
<gene>
    <name evidence="1" type="ORF">LCGC14_0531370</name>
</gene>
<reference evidence="1" key="1">
    <citation type="journal article" date="2015" name="Nature">
        <title>Complex archaea that bridge the gap between prokaryotes and eukaryotes.</title>
        <authorList>
            <person name="Spang A."/>
            <person name="Saw J.H."/>
            <person name="Jorgensen S.L."/>
            <person name="Zaremba-Niedzwiedzka K."/>
            <person name="Martijn J."/>
            <person name="Lind A.E."/>
            <person name="van Eijk R."/>
            <person name="Schleper C."/>
            <person name="Guy L."/>
            <person name="Ettema T.J."/>
        </authorList>
    </citation>
    <scope>NUCLEOTIDE SEQUENCE</scope>
</reference>
<organism evidence="1">
    <name type="scientific">marine sediment metagenome</name>
    <dbReference type="NCBI Taxonomy" id="412755"/>
    <lineage>
        <taxon>unclassified sequences</taxon>
        <taxon>metagenomes</taxon>
        <taxon>ecological metagenomes</taxon>
    </lineage>
</organism>
<evidence type="ECO:0000313" key="1">
    <source>
        <dbReference type="EMBL" id="KKN60491.1"/>
    </source>
</evidence>
<comment type="caution">
    <text evidence="1">The sequence shown here is derived from an EMBL/GenBank/DDBJ whole genome shotgun (WGS) entry which is preliminary data.</text>
</comment>
<dbReference type="AlphaFoldDB" id="A0A0F9UGX6"/>
<sequence length="58" mass="6922">MPCLYFDPEVICEHISKKGRCKKFSYPEGHPFCGHDKVLLARKKKKNKGKKLNWKRFK</sequence>